<dbReference type="Gene3D" id="2.40.50.100">
    <property type="match status" value="1"/>
</dbReference>
<dbReference type="InterPro" id="IPR003439">
    <property type="entry name" value="ABC_transporter-like_ATP-bd"/>
</dbReference>
<protein>
    <recommendedName>
        <fullName evidence="7">Spermidine/putrescine import ATP-binding protein PotA</fullName>
        <ecNumber evidence="7">7.6.2.11</ecNumber>
    </recommendedName>
</protein>
<keyword evidence="4 7" id="KW-0067">ATP-binding</keyword>
<dbReference type="InterPro" id="IPR027417">
    <property type="entry name" value="P-loop_NTPase"/>
</dbReference>
<feature type="domain" description="ABC transporter" evidence="8">
    <location>
        <begin position="7"/>
        <end position="237"/>
    </location>
</feature>
<dbReference type="InterPro" id="IPR050093">
    <property type="entry name" value="ABC_SmlMolc_Importer"/>
</dbReference>
<evidence type="ECO:0000256" key="4">
    <source>
        <dbReference type="ARBA" id="ARBA00022840"/>
    </source>
</evidence>
<dbReference type="Pfam" id="PF00005">
    <property type="entry name" value="ABC_tran"/>
    <property type="match status" value="1"/>
</dbReference>
<comment type="catalytic activity">
    <reaction evidence="7">
        <text>ATP + H2O + polyamine-[polyamine-binding protein]Side 1 = ADP + phosphate + polyamineSide 2 + [polyamine-binding protein]Side 1.</text>
        <dbReference type="EC" id="7.6.2.11"/>
    </reaction>
</comment>
<evidence type="ECO:0000256" key="1">
    <source>
        <dbReference type="ARBA" id="ARBA00022448"/>
    </source>
</evidence>
<evidence type="ECO:0000313" key="10">
    <source>
        <dbReference type="Proteomes" id="UP001441944"/>
    </source>
</evidence>
<gene>
    <name evidence="7" type="primary">potA</name>
    <name evidence="9" type="ORF">NBRC116598_40300</name>
</gene>
<evidence type="ECO:0000259" key="8">
    <source>
        <dbReference type="PROSITE" id="PS50893"/>
    </source>
</evidence>
<dbReference type="Proteomes" id="UP001441944">
    <property type="component" value="Unassembled WGS sequence"/>
</dbReference>
<organism evidence="9 10">
    <name type="scientific">Pseudophaeobacter arcticus</name>
    <dbReference type="NCBI Taxonomy" id="385492"/>
    <lineage>
        <taxon>Bacteria</taxon>
        <taxon>Pseudomonadati</taxon>
        <taxon>Pseudomonadota</taxon>
        <taxon>Alphaproteobacteria</taxon>
        <taxon>Rhodobacterales</taxon>
        <taxon>Paracoccaceae</taxon>
        <taxon>Pseudophaeobacter</taxon>
    </lineage>
</organism>
<sequence>MKDLNAVEVIEVSKSFGTFDALSSVSFDIRENEFFTMLGPSGCGKTTLLRMMAGFETPDRGSLRLHGRNIVDIPPHKRRVNTVFQSYALFPHMTLEQNVAFGLENLGWDRARIKARVGEILDRVHMGQFATRKPAQLSGGQRQRVALARALAPEPEVLLLDEPLSALDLKLRQAMRDELRSLQRDTGITFVFVTHDQEEALDMSDRIAVLGGGKVQQIGTPTEIYEEPVNRFVADFVGETNFLDVEVLEAADHRATVRTPFGRVIEIPAPVDVGKGDATLSIRPEKLSLGDQVEGIDFTAEVLQKHYLGGYTHYVLEANGTQLRASRRNASREGDTIAVGSTVHVGFVEHSARVLSS</sequence>
<dbReference type="InterPro" id="IPR005893">
    <property type="entry name" value="PotA-like"/>
</dbReference>
<keyword evidence="2 7" id="KW-1003">Cell membrane</keyword>
<keyword evidence="1 7" id="KW-0813">Transport</keyword>
<evidence type="ECO:0000256" key="2">
    <source>
        <dbReference type="ARBA" id="ARBA00022475"/>
    </source>
</evidence>
<dbReference type="InterPro" id="IPR008995">
    <property type="entry name" value="Mo/tungstate-bd_C_term_dom"/>
</dbReference>
<dbReference type="PANTHER" id="PTHR42781:SF4">
    <property type="entry name" value="SPERMIDINE_PUTRESCINE IMPORT ATP-BINDING PROTEIN POTA"/>
    <property type="match status" value="1"/>
</dbReference>
<dbReference type="PROSITE" id="PS50893">
    <property type="entry name" value="ABC_TRANSPORTER_2"/>
    <property type="match status" value="1"/>
</dbReference>
<evidence type="ECO:0000256" key="5">
    <source>
        <dbReference type="ARBA" id="ARBA00022967"/>
    </source>
</evidence>
<dbReference type="Gene3D" id="3.40.50.300">
    <property type="entry name" value="P-loop containing nucleotide triphosphate hydrolases"/>
    <property type="match status" value="1"/>
</dbReference>
<dbReference type="InterPro" id="IPR017871">
    <property type="entry name" value="ABC_transporter-like_CS"/>
</dbReference>
<keyword evidence="6 7" id="KW-0472">Membrane</keyword>
<dbReference type="SUPFAM" id="SSF52540">
    <property type="entry name" value="P-loop containing nucleoside triphosphate hydrolases"/>
    <property type="match status" value="1"/>
</dbReference>
<proteinExistence type="inferred from homology"/>
<comment type="similarity">
    <text evidence="7">Belongs to the ABC transporter superfamily. Spermidine/putrescine importer (TC 3.A.1.11.1) family.</text>
</comment>
<keyword evidence="3 7" id="KW-0547">Nucleotide-binding</keyword>
<accession>A0ABQ0ARV4</accession>
<keyword evidence="5 7" id="KW-1278">Translocase</keyword>
<dbReference type="NCBIfam" id="TIGR01187">
    <property type="entry name" value="potA"/>
    <property type="match status" value="1"/>
</dbReference>
<dbReference type="PROSITE" id="PS00211">
    <property type="entry name" value="ABC_TRANSPORTER_1"/>
    <property type="match status" value="1"/>
</dbReference>
<comment type="function">
    <text evidence="7">Part of the ABC transporter complex PotABCD involved in spermidine/putrescine import. Responsible for energy coupling to the transport system.</text>
</comment>
<comment type="subunit">
    <text evidence="7">The complex is composed of two ATP-binding proteins (PotA), two transmembrane proteins (PotB and PotC) and a solute-binding protein (PotD).</text>
</comment>
<name>A0ABQ0ARV4_9RHOB</name>
<dbReference type="GO" id="GO:0005524">
    <property type="term" value="F:ATP binding"/>
    <property type="evidence" value="ECO:0007669"/>
    <property type="project" value="UniProtKB-KW"/>
</dbReference>
<dbReference type="Pfam" id="PF08402">
    <property type="entry name" value="TOBE_2"/>
    <property type="match status" value="1"/>
</dbReference>
<evidence type="ECO:0000313" key="9">
    <source>
        <dbReference type="EMBL" id="GAA6198585.1"/>
    </source>
</evidence>
<reference evidence="9 10" key="1">
    <citation type="submission" date="2024-04" db="EMBL/GenBank/DDBJ databases">
        <title>Draft genome sequence of Pseudophaeobacter arcticus NBRC 116598.</title>
        <authorList>
            <person name="Miyakawa T."/>
            <person name="Kusuya Y."/>
            <person name="Miura T."/>
        </authorList>
    </citation>
    <scope>NUCLEOTIDE SEQUENCE [LARGE SCALE GENOMIC DNA]</scope>
    <source>
        <strain evidence="9 10">SU-CL00105</strain>
    </source>
</reference>
<evidence type="ECO:0000256" key="6">
    <source>
        <dbReference type="ARBA" id="ARBA00023136"/>
    </source>
</evidence>
<dbReference type="PANTHER" id="PTHR42781">
    <property type="entry name" value="SPERMIDINE/PUTRESCINE IMPORT ATP-BINDING PROTEIN POTA"/>
    <property type="match status" value="1"/>
</dbReference>
<keyword evidence="10" id="KW-1185">Reference proteome</keyword>
<evidence type="ECO:0000256" key="3">
    <source>
        <dbReference type="ARBA" id="ARBA00022741"/>
    </source>
</evidence>
<dbReference type="SMART" id="SM00382">
    <property type="entry name" value="AAA"/>
    <property type="match status" value="1"/>
</dbReference>
<dbReference type="EC" id="7.6.2.11" evidence="7"/>
<dbReference type="SUPFAM" id="SSF50331">
    <property type="entry name" value="MOP-like"/>
    <property type="match status" value="1"/>
</dbReference>
<dbReference type="EMBL" id="BAABWU010000024">
    <property type="protein sequence ID" value="GAA6198585.1"/>
    <property type="molecule type" value="Genomic_DNA"/>
</dbReference>
<dbReference type="InterPro" id="IPR013611">
    <property type="entry name" value="Transp-assoc_OB_typ2"/>
</dbReference>
<comment type="caution">
    <text evidence="9">The sequence shown here is derived from an EMBL/GenBank/DDBJ whole genome shotgun (WGS) entry which is preliminary data.</text>
</comment>
<dbReference type="RefSeq" id="WP_295454319.1">
    <property type="nucleotide sequence ID" value="NZ_BAABWU010000024.1"/>
</dbReference>
<evidence type="ECO:0000256" key="7">
    <source>
        <dbReference type="RuleBase" id="RU364083"/>
    </source>
</evidence>
<dbReference type="InterPro" id="IPR003593">
    <property type="entry name" value="AAA+_ATPase"/>
</dbReference>